<evidence type="ECO:0000313" key="1">
    <source>
        <dbReference type="EMBL" id="KAL1222899.1"/>
    </source>
</evidence>
<keyword evidence="2" id="KW-1185">Reference proteome</keyword>
<dbReference type="AlphaFoldDB" id="A0ABD1C092"/>
<organism evidence="1 2">
    <name type="scientific">Cardamine amara subsp. amara</name>
    <dbReference type="NCBI Taxonomy" id="228776"/>
    <lineage>
        <taxon>Eukaryota</taxon>
        <taxon>Viridiplantae</taxon>
        <taxon>Streptophyta</taxon>
        <taxon>Embryophyta</taxon>
        <taxon>Tracheophyta</taxon>
        <taxon>Spermatophyta</taxon>
        <taxon>Magnoliopsida</taxon>
        <taxon>eudicotyledons</taxon>
        <taxon>Gunneridae</taxon>
        <taxon>Pentapetalae</taxon>
        <taxon>rosids</taxon>
        <taxon>malvids</taxon>
        <taxon>Brassicales</taxon>
        <taxon>Brassicaceae</taxon>
        <taxon>Cardamineae</taxon>
        <taxon>Cardamine</taxon>
    </lineage>
</organism>
<dbReference type="Proteomes" id="UP001558713">
    <property type="component" value="Unassembled WGS sequence"/>
</dbReference>
<dbReference type="EMBL" id="JBANAX010000090">
    <property type="protein sequence ID" value="KAL1222899.1"/>
    <property type="molecule type" value="Genomic_DNA"/>
</dbReference>
<gene>
    <name evidence="1" type="ORF">V5N11_022201</name>
</gene>
<sequence>MKDEKYWVNFNSPGKMKNQFEKQQLRVHLDRTGLKWVRPDYKELIKSDFSSGTMVELRVGFVWVPAVMVKELENEKSWRMRRDLLSMSSALMTPFSASVG</sequence>
<accession>A0ABD1C092</accession>
<comment type="caution">
    <text evidence="1">The sequence shown here is derived from an EMBL/GenBank/DDBJ whole genome shotgun (WGS) entry which is preliminary data.</text>
</comment>
<evidence type="ECO:0000313" key="2">
    <source>
        <dbReference type="Proteomes" id="UP001558713"/>
    </source>
</evidence>
<reference evidence="1 2" key="1">
    <citation type="submission" date="2024-04" db="EMBL/GenBank/DDBJ databases">
        <title>Genome assembly C_amara_ONT_v2.</title>
        <authorList>
            <person name="Yant L."/>
            <person name="Moore C."/>
            <person name="Slenker M."/>
        </authorList>
    </citation>
    <scope>NUCLEOTIDE SEQUENCE [LARGE SCALE GENOMIC DNA]</scope>
    <source>
        <tissue evidence="1">Leaf</tissue>
    </source>
</reference>
<protein>
    <submittedName>
        <fullName evidence="1">DUF724 domain-containing protein 2</fullName>
    </submittedName>
</protein>
<name>A0ABD1C092_CARAN</name>
<proteinExistence type="predicted"/>